<dbReference type="PROSITE" id="PS51257">
    <property type="entry name" value="PROKAR_LIPOPROTEIN"/>
    <property type="match status" value="1"/>
</dbReference>
<organism evidence="2 3">
    <name type="scientific">Paraburkholderia eburnea</name>
    <dbReference type="NCBI Taxonomy" id="1189126"/>
    <lineage>
        <taxon>Bacteria</taxon>
        <taxon>Pseudomonadati</taxon>
        <taxon>Pseudomonadota</taxon>
        <taxon>Betaproteobacteria</taxon>
        <taxon>Burkholderiales</taxon>
        <taxon>Burkholderiaceae</taxon>
        <taxon>Paraburkholderia</taxon>
    </lineage>
</organism>
<evidence type="ECO:0000313" key="3">
    <source>
        <dbReference type="Proteomes" id="UP000237381"/>
    </source>
</evidence>
<evidence type="ECO:0000256" key="1">
    <source>
        <dbReference type="SAM" id="SignalP"/>
    </source>
</evidence>
<dbReference type="OrthoDB" id="8555546at2"/>
<dbReference type="EMBL" id="PQGA01000005">
    <property type="protein sequence ID" value="POR52051.1"/>
    <property type="molecule type" value="Genomic_DNA"/>
</dbReference>
<dbReference type="AlphaFoldDB" id="A0A2S4MBM3"/>
<protein>
    <recommendedName>
        <fullName evidence="4">Beta-barrel assembly machine subunit BamC</fullName>
    </recommendedName>
</protein>
<comment type="caution">
    <text evidence="2">The sequence shown here is derived from an EMBL/GenBank/DDBJ whole genome shotgun (WGS) entry which is preliminary data.</text>
</comment>
<evidence type="ECO:0000313" key="2">
    <source>
        <dbReference type="EMBL" id="POR52051.1"/>
    </source>
</evidence>
<name>A0A2S4MBM3_9BURK</name>
<evidence type="ECO:0008006" key="4">
    <source>
        <dbReference type="Google" id="ProtNLM"/>
    </source>
</evidence>
<dbReference type="Proteomes" id="UP000237381">
    <property type="component" value="Unassembled WGS sequence"/>
</dbReference>
<sequence length="364" mass="38527">MISFRLLSRRRLIAAAMCPLFMMSGCAGFGPHMLRTDQVDYERALGDAKKREMLATIVGLRYGDSPSFVAVSQIIASYTFDANAAALAEGGSRNAGTSYGQASVGASYSNHPTFTFTPTTGDALATGYIRPLPTELVLPLADSGVPVDLLLRLSVQSIGGLQNAAPLGGPTSDGNPGFFELLRALRRLQLAGQLTVSYKQDEKDHQGRVTMSLGADGAPPESAADLAEVRRLLHLSPVVREYQVVNGPASGGNGHTVNMVTRSLMGILSNLGAQIAVPEDDVSRGATMPTVHLVGGETRPTIVVHVGRKASADAYASIDYHGATYWIDNDDFDSKYALTVLQNLIALSQANQDQKAPILTVPAG</sequence>
<keyword evidence="3" id="KW-1185">Reference proteome</keyword>
<gene>
    <name evidence="2" type="ORF">B0G62_10519</name>
</gene>
<accession>A0A2S4MBM3</accession>
<proteinExistence type="predicted"/>
<feature type="signal peptide" evidence="1">
    <location>
        <begin position="1"/>
        <end position="27"/>
    </location>
</feature>
<keyword evidence="1" id="KW-0732">Signal</keyword>
<reference evidence="2 3" key="1">
    <citation type="submission" date="2018-01" db="EMBL/GenBank/DDBJ databases">
        <title>Genomic Encyclopedia of Type Strains, Phase III (KMG-III): the genomes of soil and plant-associated and newly described type strains.</title>
        <authorList>
            <person name="Whitman W."/>
        </authorList>
    </citation>
    <scope>NUCLEOTIDE SEQUENCE [LARGE SCALE GENOMIC DNA]</scope>
    <source>
        <strain evidence="2 3">JCM 18070</strain>
    </source>
</reference>
<feature type="chain" id="PRO_5015657948" description="Beta-barrel assembly machine subunit BamC" evidence="1">
    <location>
        <begin position="28"/>
        <end position="364"/>
    </location>
</feature>